<evidence type="ECO:0000313" key="4">
    <source>
        <dbReference type="Proteomes" id="UP001159428"/>
    </source>
</evidence>
<dbReference type="AlphaFoldDB" id="A0AAU9WKH5"/>
<gene>
    <name evidence="3" type="ORF">PMEA_00006628</name>
</gene>
<keyword evidence="4" id="KW-1185">Reference proteome</keyword>
<sequence length="214" mass="23627">MGVKIFHNRKESSATDSCLKDNGRCDQLCLYLPFRGRHRCLCEENFFLSENGKHCSERRQSPSEGVTESTPTPTSVAHSFQTGILSIVILLLVVVGIVYCVVRVIKKCCPCQRPEDLPRIPRQSTNPDDRTEQGEDLLEITDQTDLENAGSQPPKESSNLIGRDYSREPSGSVAACEDSSQTSPKSLVVYFEQHGGVAILGDDAQLHHHSSPQS</sequence>
<dbReference type="Gene3D" id="2.120.10.30">
    <property type="entry name" value="TolB, C-terminal domain"/>
    <property type="match status" value="1"/>
</dbReference>
<feature type="compositionally biased region" description="Polar residues" evidence="1">
    <location>
        <begin position="149"/>
        <end position="160"/>
    </location>
</feature>
<evidence type="ECO:0008006" key="5">
    <source>
        <dbReference type="Google" id="ProtNLM"/>
    </source>
</evidence>
<keyword evidence="2" id="KW-0472">Membrane</keyword>
<comment type="caution">
    <text evidence="3">The sequence shown here is derived from an EMBL/GenBank/DDBJ whole genome shotgun (WGS) entry which is preliminary data.</text>
</comment>
<dbReference type="EMBL" id="CALNXJ010000015">
    <property type="protein sequence ID" value="CAH3116802.1"/>
    <property type="molecule type" value="Genomic_DNA"/>
</dbReference>
<dbReference type="SUPFAM" id="SSF57196">
    <property type="entry name" value="EGF/Laminin"/>
    <property type="match status" value="1"/>
</dbReference>
<evidence type="ECO:0000256" key="1">
    <source>
        <dbReference type="SAM" id="MobiDB-lite"/>
    </source>
</evidence>
<dbReference type="Proteomes" id="UP001159428">
    <property type="component" value="Unassembled WGS sequence"/>
</dbReference>
<protein>
    <recommendedName>
        <fullName evidence="5">EGF-like domain-containing protein</fullName>
    </recommendedName>
</protein>
<keyword evidence="2" id="KW-1133">Transmembrane helix</keyword>
<dbReference type="InterPro" id="IPR011042">
    <property type="entry name" value="6-blade_b-propeller_TolB-like"/>
</dbReference>
<name>A0AAU9WKH5_9CNID</name>
<feature type="region of interest" description="Disordered" evidence="1">
    <location>
        <begin position="55"/>
        <end position="75"/>
    </location>
</feature>
<evidence type="ECO:0000256" key="2">
    <source>
        <dbReference type="SAM" id="Phobius"/>
    </source>
</evidence>
<proteinExistence type="predicted"/>
<feature type="region of interest" description="Disordered" evidence="1">
    <location>
        <begin position="142"/>
        <end position="182"/>
    </location>
</feature>
<reference evidence="3 4" key="1">
    <citation type="submission" date="2022-05" db="EMBL/GenBank/DDBJ databases">
        <authorList>
            <consortium name="Genoscope - CEA"/>
            <person name="William W."/>
        </authorList>
    </citation>
    <scope>NUCLEOTIDE SEQUENCE [LARGE SCALE GENOMIC DNA]</scope>
</reference>
<organism evidence="3 4">
    <name type="scientific">Pocillopora meandrina</name>
    <dbReference type="NCBI Taxonomy" id="46732"/>
    <lineage>
        <taxon>Eukaryota</taxon>
        <taxon>Metazoa</taxon>
        <taxon>Cnidaria</taxon>
        <taxon>Anthozoa</taxon>
        <taxon>Hexacorallia</taxon>
        <taxon>Scleractinia</taxon>
        <taxon>Astrocoeniina</taxon>
        <taxon>Pocilloporidae</taxon>
        <taxon>Pocillopora</taxon>
    </lineage>
</organism>
<feature type="transmembrane region" description="Helical" evidence="2">
    <location>
        <begin position="84"/>
        <end position="105"/>
    </location>
</feature>
<feature type="compositionally biased region" description="Polar residues" evidence="1">
    <location>
        <begin position="62"/>
        <end position="75"/>
    </location>
</feature>
<accession>A0AAU9WKH5</accession>
<evidence type="ECO:0000313" key="3">
    <source>
        <dbReference type="EMBL" id="CAH3116802.1"/>
    </source>
</evidence>
<keyword evidence="2" id="KW-0812">Transmembrane</keyword>